<dbReference type="RefSeq" id="WP_092839861.1">
    <property type="nucleotide sequence ID" value="NZ_FOVP01000015.1"/>
</dbReference>
<dbReference type="InterPro" id="IPR029045">
    <property type="entry name" value="ClpP/crotonase-like_dom_sf"/>
</dbReference>
<dbReference type="SUPFAM" id="SSF52096">
    <property type="entry name" value="ClpP/crotonase"/>
    <property type="match status" value="1"/>
</dbReference>
<evidence type="ECO:0000313" key="3">
    <source>
        <dbReference type="EMBL" id="SFO07559.1"/>
    </source>
</evidence>
<organism evidence="3 4">
    <name type="scientific">Roseovarius lutimaris</name>
    <dbReference type="NCBI Taxonomy" id="1005928"/>
    <lineage>
        <taxon>Bacteria</taxon>
        <taxon>Pseudomonadati</taxon>
        <taxon>Pseudomonadota</taxon>
        <taxon>Alphaproteobacteria</taxon>
        <taxon>Rhodobacterales</taxon>
        <taxon>Roseobacteraceae</taxon>
        <taxon>Roseovarius</taxon>
    </lineage>
</organism>
<dbReference type="PANTHER" id="PTHR11941">
    <property type="entry name" value="ENOYL-COA HYDRATASE-RELATED"/>
    <property type="match status" value="1"/>
</dbReference>
<keyword evidence="4" id="KW-1185">Reference proteome</keyword>
<dbReference type="EMBL" id="FOVP01000015">
    <property type="protein sequence ID" value="SFO07559.1"/>
    <property type="molecule type" value="Genomic_DNA"/>
</dbReference>
<sequence length="210" mass="21536">MSGSERVTLTRDGGLWTATLNRPDKANALTEPMLAKLADIAEAAQEARVFVLTGAGKVFSAGADLDAARAGLATSPEWERLSGAIANLPGLSIAALNGTVAGGALGMVLACDIRIAVEGAGAFYPVMKLGFLPQPSDPARLAALIGPARARMILLAGAKIKTDEALGWGLFDRVVPRDTLIGTAHELARDALAASPGHAAAIKHLCPGMH</sequence>
<proteinExistence type="inferred from homology"/>
<name>A0A1I5E7M2_9RHOB</name>
<dbReference type="OrthoDB" id="7848551at2"/>
<evidence type="ECO:0000313" key="4">
    <source>
        <dbReference type="Proteomes" id="UP000198599"/>
    </source>
</evidence>
<dbReference type="InterPro" id="IPR001753">
    <property type="entry name" value="Enoyl-CoA_hydra/iso"/>
</dbReference>
<evidence type="ECO:0000256" key="1">
    <source>
        <dbReference type="ARBA" id="ARBA00005254"/>
    </source>
</evidence>
<gene>
    <name evidence="3" type="ORF">SAMN04487859_11511</name>
</gene>
<dbReference type="PANTHER" id="PTHR11941:SF54">
    <property type="entry name" value="ENOYL-COA HYDRATASE, MITOCHONDRIAL"/>
    <property type="match status" value="1"/>
</dbReference>
<dbReference type="Pfam" id="PF00378">
    <property type="entry name" value="ECH_1"/>
    <property type="match status" value="1"/>
</dbReference>
<evidence type="ECO:0000256" key="2">
    <source>
        <dbReference type="RuleBase" id="RU003707"/>
    </source>
</evidence>
<dbReference type="InterPro" id="IPR018376">
    <property type="entry name" value="Enoyl-CoA_hyd/isom_CS"/>
</dbReference>
<reference evidence="4" key="1">
    <citation type="submission" date="2016-10" db="EMBL/GenBank/DDBJ databases">
        <authorList>
            <person name="Varghese N."/>
            <person name="Submissions S."/>
        </authorList>
    </citation>
    <scope>NUCLEOTIDE SEQUENCE [LARGE SCALE GENOMIC DNA]</scope>
    <source>
        <strain evidence="4">DSM 28463</strain>
    </source>
</reference>
<dbReference type="Gene3D" id="3.90.226.10">
    <property type="entry name" value="2-enoyl-CoA Hydratase, Chain A, domain 1"/>
    <property type="match status" value="1"/>
</dbReference>
<dbReference type="GO" id="GO:0003824">
    <property type="term" value="F:catalytic activity"/>
    <property type="evidence" value="ECO:0007669"/>
    <property type="project" value="InterPro"/>
</dbReference>
<accession>A0A1I5E7M2</accession>
<dbReference type="AlphaFoldDB" id="A0A1I5E7M2"/>
<dbReference type="CDD" id="cd06558">
    <property type="entry name" value="crotonase-like"/>
    <property type="match status" value="1"/>
</dbReference>
<dbReference type="GO" id="GO:0006635">
    <property type="term" value="P:fatty acid beta-oxidation"/>
    <property type="evidence" value="ECO:0007669"/>
    <property type="project" value="TreeGrafter"/>
</dbReference>
<protein>
    <submittedName>
        <fullName evidence="3">Enoyl-CoA hydratase/carnithine racemase</fullName>
    </submittedName>
</protein>
<dbReference type="Proteomes" id="UP000198599">
    <property type="component" value="Unassembled WGS sequence"/>
</dbReference>
<comment type="similarity">
    <text evidence="1 2">Belongs to the enoyl-CoA hydratase/isomerase family.</text>
</comment>
<dbReference type="STRING" id="1005928.SAMN04487859_11511"/>
<dbReference type="PROSITE" id="PS00166">
    <property type="entry name" value="ENOYL_COA_HYDRATASE"/>
    <property type="match status" value="1"/>
</dbReference>